<name>A0A1F5YWK2_9BACT</name>
<dbReference type="Gene3D" id="3.30.360.10">
    <property type="entry name" value="Dihydrodipicolinate Reductase, domain 2"/>
    <property type="match status" value="1"/>
</dbReference>
<dbReference type="InterPro" id="IPR004104">
    <property type="entry name" value="Gfo/Idh/MocA-like_OxRdtase_C"/>
</dbReference>
<dbReference type="Pfam" id="PF02894">
    <property type="entry name" value="GFO_IDH_MocA_C"/>
    <property type="match status" value="1"/>
</dbReference>
<dbReference type="EMBL" id="MFIX01000120">
    <property type="protein sequence ID" value="OGG04473.1"/>
    <property type="molecule type" value="Genomic_DNA"/>
</dbReference>
<evidence type="ECO:0000313" key="2">
    <source>
        <dbReference type="EMBL" id="OGG04473.1"/>
    </source>
</evidence>
<sequence length="129" mass="14437">MLKFESGRHAFCEGNYITVGGMDDKVEIYGTEGRLNIDLTFSSPIQAYSRPGFAYAIEKTDTTQHWTWPAVDEFANLGYVDQLRYFLDCVIEDKEPMFGIRGEDGLACVEIVTAAYESAATGKTVKGEW</sequence>
<evidence type="ECO:0000313" key="3">
    <source>
        <dbReference type="Proteomes" id="UP000179129"/>
    </source>
</evidence>
<reference evidence="2 3" key="1">
    <citation type="journal article" date="2016" name="Nat. Commun.">
        <title>Thousands of microbial genomes shed light on interconnected biogeochemical processes in an aquifer system.</title>
        <authorList>
            <person name="Anantharaman K."/>
            <person name="Brown C.T."/>
            <person name="Hug L.A."/>
            <person name="Sharon I."/>
            <person name="Castelle C.J."/>
            <person name="Probst A.J."/>
            <person name="Thomas B.C."/>
            <person name="Singh A."/>
            <person name="Wilkins M.J."/>
            <person name="Karaoz U."/>
            <person name="Brodie E.L."/>
            <person name="Williams K.H."/>
            <person name="Hubbard S.S."/>
            <person name="Banfield J.F."/>
        </authorList>
    </citation>
    <scope>NUCLEOTIDE SEQUENCE [LARGE SCALE GENOMIC DNA]</scope>
</reference>
<evidence type="ECO:0000259" key="1">
    <source>
        <dbReference type="Pfam" id="PF02894"/>
    </source>
</evidence>
<feature type="domain" description="Gfo/Idh/MocA-like oxidoreductase C-terminal" evidence="1">
    <location>
        <begin position="2"/>
        <end position="126"/>
    </location>
</feature>
<dbReference type="AlphaFoldDB" id="A0A1F5YWK2"/>
<proteinExistence type="predicted"/>
<protein>
    <recommendedName>
        <fullName evidence="1">Gfo/Idh/MocA-like oxidoreductase C-terminal domain-containing protein</fullName>
    </recommendedName>
</protein>
<dbReference type="SUPFAM" id="SSF55347">
    <property type="entry name" value="Glyceraldehyde-3-phosphate dehydrogenase-like, C-terminal domain"/>
    <property type="match status" value="1"/>
</dbReference>
<comment type="caution">
    <text evidence="2">The sequence shown here is derived from an EMBL/GenBank/DDBJ whole genome shotgun (WGS) entry which is preliminary data.</text>
</comment>
<organism evidence="2 3">
    <name type="scientific">Candidatus Glassbacteria bacterium RIFCSPLOWO2_12_FULL_58_11</name>
    <dbReference type="NCBI Taxonomy" id="1817867"/>
    <lineage>
        <taxon>Bacteria</taxon>
        <taxon>Candidatus Glassiibacteriota</taxon>
    </lineage>
</organism>
<accession>A0A1F5YWK2</accession>
<dbReference type="STRING" id="1817867.A3F83_17090"/>
<gene>
    <name evidence="2" type="ORF">A3F83_17090</name>
</gene>
<dbReference type="Proteomes" id="UP000179129">
    <property type="component" value="Unassembled WGS sequence"/>
</dbReference>